<accession>A0A0D1XEQ1</accession>
<dbReference type="InterPro" id="IPR001529">
    <property type="entry name" value="Zn_ribbon_RPB9"/>
</dbReference>
<organism evidence="11 12">
    <name type="scientific">Verruconis gallopava</name>
    <dbReference type="NCBI Taxonomy" id="253628"/>
    <lineage>
        <taxon>Eukaryota</taxon>
        <taxon>Fungi</taxon>
        <taxon>Dikarya</taxon>
        <taxon>Ascomycota</taxon>
        <taxon>Pezizomycotina</taxon>
        <taxon>Dothideomycetes</taxon>
        <taxon>Pleosporomycetidae</taxon>
        <taxon>Venturiales</taxon>
        <taxon>Sympoventuriaceae</taxon>
        <taxon>Verruconis</taxon>
    </lineage>
</organism>
<keyword evidence="6" id="KW-0862">Zinc</keyword>
<dbReference type="VEuPathDB" id="FungiDB:PV09_07865"/>
<gene>
    <name evidence="11" type="ORF">PV09_07865</name>
</gene>
<dbReference type="RefSeq" id="XP_016210550.1">
    <property type="nucleotide sequence ID" value="XM_016361690.1"/>
</dbReference>
<keyword evidence="4" id="KW-0479">Metal-binding</keyword>
<dbReference type="GO" id="GO:0008270">
    <property type="term" value="F:zinc ion binding"/>
    <property type="evidence" value="ECO:0007669"/>
    <property type="project" value="UniProtKB-KW"/>
</dbReference>
<evidence type="ECO:0000256" key="3">
    <source>
        <dbReference type="ARBA" id="ARBA00022478"/>
    </source>
</evidence>
<dbReference type="Proteomes" id="UP000053259">
    <property type="component" value="Unassembled WGS sequence"/>
</dbReference>
<dbReference type="InParanoid" id="A0A0D1XEQ1"/>
<keyword evidence="5" id="KW-0863">Zinc-finger</keyword>
<evidence type="ECO:0000313" key="12">
    <source>
        <dbReference type="Proteomes" id="UP000053259"/>
    </source>
</evidence>
<evidence type="ECO:0000256" key="6">
    <source>
        <dbReference type="ARBA" id="ARBA00022833"/>
    </source>
</evidence>
<keyword evidence="12" id="KW-1185">Reference proteome</keyword>
<dbReference type="AlphaFoldDB" id="A0A0D1XEQ1"/>
<dbReference type="SUPFAM" id="SSF57783">
    <property type="entry name" value="Zinc beta-ribbon"/>
    <property type="match status" value="1"/>
</dbReference>
<dbReference type="SMART" id="SM00661">
    <property type="entry name" value="RPOL9"/>
    <property type="match status" value="1"/>
</dbReference>
<dbReference type="Gene3D" id="2.20.25.10">
    <property type="match status" value="1"/>
</dbReference>
<dbReference type="OrthoDB" id="282270at2759"/>
<dbReference type="GO" id="GO:0005665">
    <property type="term" value="C:RNA polymerase II, core complex"/>
    <property type="evidence" value="ECO:0007669"/>
    <property type="project" value="UniProtKB-ARBA"/>
</dbReference>
<evidence type="ECO:0000256" key="4">
    <source>
        <dbReference type="ARBA" id="ARBA00022723"/>
    </source>
</evidence>
<sequence>MADSPAATQGEQPKKVTFRFCRECANLLYPKEDKANQRLEFACRTCYYSEPAETTCIFRNEIANTVGETAGITQDIGEDPTVGDCDDFSDDPNADFYSQPPSSFSFPADSPAASVHFSADPYAVTAAATAVPDFCTMCGQEIFCEFCGQPSDRGCFLEADEEQADQLSGMMTPASMTSEMMESSHTQLQQLRLRSDQPGGDGGNRQDSVAS</sequence>
<comment type="subcellular location">
    <subcellularLocation>
        <location evidence="1">Nucleus</location>
        <location evidence="1">Nucleolus</location>
    </subcellularLocation>
</comment>
<evidence type="ECO:0000256" key="7">
    <source>
        <dbReference type="ARBA" id="ARBA00023163"/>
    </source>
</evidence>
<dbReference type="GO" id="GO:0006351">
    <property type="term" value="P:DNA-templated transcription"/>
    <property type="evidence" value="ECO:0007669"/>
    <property type="project" value="InterPro"/>
</dbReference>
<evidence type="ECO:0000256" key="8">
    <source>
        <dbReference type="ARBA" id="ARBA00023242"/>
    </source>
</evidence>
<keyword evidence="8" id="KW-0539">Nucleus</keyword>
<dbReference type="GeneID" id="27315838"/>
<evidence type="ECO:0000256" key="5">
    <source>
        <dbReference type="ARBA" id="ARBA00022771"/>
    </source>
</evidence>
<keyword evidence="7" id="KW-0804">Transcription</keyword>
<feature type="region of interest" description="Disordered" evidence="9">
    <location>
        <begin position="172"/>
        <end position="211"/>
    </location>
</feature>
<feature type="domain" description="DNA-directed RNA polymerase II subunit RPB9-like zinc ribbon" evidence="10">
    <location>
        <begin position="19"/>
        <end position="72"/>
    </location>
</feature>
<name>A0A0D1XEQ1_9PEZI</name>
<feature type="compositionally biased region" description="Low complexity" evidence="9">
    <location>
        <begin position="172"/>
        <end position="184"/>
    </location>
</feature>
<reference evidence="11 12" key="1">
    <citation type="submission" date="2015-01" db="EMBL/GenBank/DDBJ databases">
        <title>The Genome Sequence of Ochroconis gallopava CBS43764.</title>
        <authorList>
            <consortium name="The Broad Institute Genomics Platform"/>
            <person name="Cuomo C."/>
            <person name="de Hoog S."/>
            <person name="Gorbushina A."/>
            <person name="Stielow B."/>
            <person name="Teixiera M."/>
            <person name="Abouelleil A."/>
            <person name="Chapman S.B."/>
            <person name="Priest M."/>
            <person name="Young S.K."/>
            <person name="Wortman J."/>
            <person name="Nusbaum C."/>
            <person name="Birren B."/>
        </authorList>
    </citation>
    <scope>NUCLEOTIDE SEQUENCE [LARGE SCALE GENOMIC DNA]</scope>
    <source>
        <strain evidence="11 12">CBS 43764</strain>
    </source>
</reference>
<evidence type="ECO:0000256" key="1">
    <source>
        <dbReference type="ARBA" id="ARBA00004604"/>
    </source>
</evidence>
<evidence type="ECO:0000256" key="9">
    <source>
        <dbReference type="SAM" id="MobiDB-lite"/>
    </source>
</evidence>
<keyword evidence="3" id="KW-0240">DNA-directed RNA polymerase</keyword>
<dbReference type="STRING" id="253628.A0A0D1XEQ1"/>
<evidence type="ECO:0000259" key="10">
    <source>
        <dbReference type="SMART" id="SM00661"/>
    </source>
</evidence>
<proteinExistence type="inferred from homology"/>
<dbReference type="Pfam" id="PF02150">
    <property type="entry name" value="Zn_ribbon_RPB9"/>
    <property type="match status" value="1"/>
</dbReference>
<dbReference type="HOGENOM" id="CLU_093932_2_0_1"/>
<evidence type="ECO:0000256" key="2">
    <source>
        <dbReference type="ARBA" id="ARBA00008925"/>
    </source>
</evidence>
<dbReference type="FunFam" id="2.20.25.10:FF:000008">
    <property type="entry name" value="DNA-directed RNA polymerase II subunit RPB9"/>
    <property type="match status" value="1"/>
</dbReference>
<dbReference type="EMBL" id="KN847561">
    <property type="protein sequence ID" value="KIW00681.1"/>
    <property type="molecule type" value="Genomic_DNA"/>
</dbReference>
<comment type="similarity">
    <text evidence="2">Belongs to the archaeal RpoM/eukaryotic RPA12/RPB9/RPC11 RNA polymerase family.</text>
</comment>
<evidence type="ECO:0000313" key="11">
    <source>
        <dbReference type="EMBL" id="KIW00681.1"/>
    </source>
</evidence>
<protein>
    <recommendedName>
        <fullName evidence="10">DNA-directed RNA polymerase II subunit RPB9-like zinc ribbon domain-containing protein</fullName>
    </recommendedName>
</protein>
<dbReference type="GO" id="GO:0005730">
    <property type="term" value="C:nucleolus"/>
    <property type="evidence" value="ECO:0007669"/>
    <property type="project" value="UniProtKB-SubCell"/>
</dbReference>